<proteinExistence type="predicted"/>
<dbReference type="PATRIC" id="fig|452652.3.peg.7578"/>
<sequence>MTTQTDPAPDLHPGTSTDLGALRRQLAVLDGAKVVSVHVPSGGEGLFALLLGLAHRHPDGRAELLHRWLTVCGPAWRLDRIGPAPAPGPGSPDGPDGLAVPAAASGDAVPRPAADLRVLIGREITGVRLTEPGWDALVEFGDHRLSVFPTAHRTPETTPDWVLRLPSRRRLVVGPGARWAERR</sequence>
<dbReference type="KEGG" id="ksk:KSE_75330"/>
<organism evidence="2 3">
    <name type="scientific">Kitasatospora setae (strain ATCC 33774 / DSM 43861 / JCM 3304 / KCC A-0304 / NBRC 14216 / KM-6054)</name>
    <name type="common">Streptomyces setae</name>
    <dbReference type="NCBI Taxonomy" id="452652"/>
    <lineage>
        <taxon>Bacteria</taxon>
        <taxon>Bacillati</taxon>
        <taxon>Actinomycetota</taxon>
        <taxon>Actinomycetes</taxon>
        <taxon>Kitasatosporales</taxon>
        <taxon>Streptomycetaceae</taxon>
        <taxon>Kitasatospora</taxon>
    </lineage>
</organism>
<feature type="region of interest" description="Disordered" evidence="1">
    <location>
        <begin position="82"/>
        <end position="106"/>
    </location>
</feature>
<gene>
    <name evidence="2" type="ordered locus">KSE_75330</name>
</gene>
<reference evidence="2 3" key="1">
    <citation type="journal article" date="2010" name="DNA Res.">
        <title>Genome sequence of Kitasatospora setae NBRC 14216T: an evolutionary snapshot of the family Streptomycetaceae.</title>
        <authorList>
            <person name="Ichikawa N."/>
            <person name="Oguchi A."/>
            <person name="Ikeda H."/>
            <person name="Ishikawa J."/>
            <person name="Kitani S."/>
            <person name="Watanabe Y."/>
            <person name="Nakamura S."/>
            <person name="Katano Y."/>
            <person name="Kishi E."/>
            <person name="Sasagawa M."/>
            <person name="Ankai A."/>
            <person name="Fukui S."/>
            <person name="Hashimoto Y."/>
            <person name="Kamata S."/>
            <person name="Otoguro M."/>
            <person name="Tanikawa S."/>
            <person name="Nihira T."/>
            <person name="Horinouchi S."/>
            <person name="Ohnishi Y."/>
            <person name="Hayakawa M."/>
            <person name="Kuzuyama T."/>
            <person name="Arisawa A."/>
            <person name="Nomoto F."/>
            <person name="Miura H."/>
            <person name="Takahashi Y."/>
            <person name="Fujita N."/>
        </authorList>
    </citation>
    <scope>NUCLEOTIDE SEQUENCE [LARGE SCALE GENOMIC DNA]</scope>
    <source>
        <strain evidence="3">ATCC 33774 / DSM 43861 / JCM 3304 / KCC A-0304 / NBRC 14216 / KM-6054</strain>
    </source>
</reference>
<dbReference type="HOGENOM" id="CLU_1473343_0_0_11"/>
<protein>
    <submittedName>
        <fullName evidence="2">Uncharacterized protein</fullName>
    </submittedName>
</protein>
<evidence type="ECO:0000256" key="1">
    <source>
        <dbReference type="SAM" id="MobiDB-lite"/>
    </source>
</evidence>
<dbReference type="RefSeq" id="WP_014140576.1">
    <property type="nucleotide sequence ID" value="NC_016109.1"/>
</dbReference>
<evidence type="ECO:0000313" key="3">
    <source>
        <dbReference type="Proteomes" id="UP000007076"/>
    </source>
</evidence>
<evidence type="ECO:0000313" key="2">
    <source>
        <dbReference type="EMBL" id="BAJ33285.1"/>
    </source>
</evidence>
<keyword evidence="3" id="KW-1185">Reference proteome</keyword>
<dbReference type="Proteomes" id="UP000007076">
    <property type="component" value="Chromosome"/>
</dbReference>
<name>E4NJY7_KITSK</name>
<dbReference type="STRING" id="452652.KSE_75330"/>
<dbReference type="AlphaFoldDB" id="E4NJY7"/>
<dbReference type="EMBL" id="AP010968">
    <property type="protein sequence ID" value="BAJ33285.1"/>
    <property type="molecule type" value="Genomic_DNA"/>
</dbReference>
<accession>E4NJY7</accession>